<evidence type="ECO:0000313" key="9">
    <source>
        <dbReference type="Proteomes" id="UP000077852"/>
    </source>
</evidence>
<comment type="similarity">
    <text evidence="3">Belongs to the lysine N(6)-hydroxylase/L-ornithine N(5)-oxygenase family.</text>
</comment>
<dbReference type="Gene3D" id="3.50.50.60">
    <property type="entry name" value="FAD/NAD(P)-binding domain"/>
    <property type="match status" value="1"/>
</dbReference>
<evidence type="ECO:0000256" key="4">
    <source>
        <dbReference type="ARBA" id="ARBA00022630"/>
    </source>
</evidence>
<dbReference type="RefSeq" id="WP_081267607.1">
    <property type="nucleotide sequence ID" value="NZ_LVHG01000037.1"/>
</dbReference>
<evidence type="ECO:0000256" key="2">
    <source>
        <dbReference type="ARBA" id="ARBA00004924"/>
    </source>
</evidence>
<comment type="pathway">
    <text evidence="2">Siderophore biosynthesis.</text>
</comment>
<dbReference type="GO" id="GO:0016491">
    <property type="term" value="F:oxidoreductase activity"/>
    <property type="evidence" value="ECO:0007669"/>
    <property type="project" value="UniProtKB-KW"/>
</dbReference>
<evidence type="ECO:0000256" key="7">
    <source>
        <dbReference type="ARBA" id="ARBA00023002"/>
    </source>
</evidence>
<keyword evidence="7" id="KW-0560">Oxidoreductase</keyword>
<proteinExistence type="inferred from homology"/>
<keyword evidence="4" id="KW-0285">Flavoprotein</keyword>
<comment type="caution">
    <text evidence="8">The sequence shown here is derived from an EMBL/GenBank/DDBJ whole genome shotgun (WGS) entry which is preliminary data.</text>
</comment>
<keyword evidence="5" id="KW-0274">FAD</keyword>
<dbReference type="PANTHER" id="PTHR42802">
    <property type="entry name" value="MONOOXYGENASE"/>
    <property type="match status" value="1"/>
</dbReference>
<dbReference type="InterPro" id="IPR036188">
    <property type="entry name" value="FAD/NAD-bd_sf"/>
</dbReference>
<evidence type="ECO:0000256" key="3">
    <source>
        <dbReference type="ARBA" id="ARBA00007588"/>
    </source>
</evidence>
<keyword evidence="6" id="KW-0521">NADP</keyword>
<comment type="cofactor">
    <cofactor evidence="1">
        <name>FAD</name>
        <dbReference type="ChEBI" id="CHEBI:57692"/>
    </cofactor>
</comment>
<dbReference type="SUPFAM" id="SSF51905">
    <property type="entry name" value="FAD/NAD(P)-binding domain"/>
    <property type="match status" value="1"/>
</dbReference>
<organism evidence="8 9">
    <name type="scientific">Variovorax paradoxus</name>
    <dbReference type="NCBI Taxonomy" id="34073"/>
    <lineage>
        <taxon>Bacteria</taxon>
        <taxon>Pseudomonadati</taxon>
        <taxon>Pseudomonadota</taxon>
        <taxon>Betaproteobacteria</taxon>
        <taxon>Burkholderiales</taxon>
        <taxon>Comamonadaceae</taxon>
        <taxon>Variovorax</taxon>
    </lineage>
</organism>
<dbReference type="Pfam" id="PF13434">
    <property type="entry name" value="Lys_Orn_oxgnase"/>
    <property type="match status" value="1"/>
</dbReference>
<dbReference type="AlphaFoldDB" id="A0AA91DP37"/>
<accession>A0AA91DP37</accession>
<evidence type="ECO:0000256" key="6">
    <source>
        <dbReference type="ARBA" id="ARBA00022857"/>
    </source>
</evidence>
<protein>
    <submittedName>
        <fullName evidence="8">Uncharacterized protein</fullName>
    </submittedName>
</protein>
<gene>
    <name evidence="8" type="ORF">A3K87_13885</name>
</gene>
<name>A0AA91DP37_VARPD</name>
<evidence type="ECO:0000256" key="5">
    <source>
        <dbReference type="ARBA" id="ARBA00022827"/>
    </source>
</evidence>
<evidence type="ECO:0000256" key="1">
    <source>
        <dbReference type="ARBA" id="ARBA00001974"/>
    </source>
</evidence>
<reference evidence="8 9" key="1">
    <citation type="submission" date="2016-03" db="EMBL/GenBank/DDBJ databases">
        <title>Genome sequence of Variovorax paradoxus KB5.</title>
        <authorList>
            <person name="Jeong H."/>
            <person name="Hong C.E."/>
            <person name="Jo S.H."/>
            <person name="Park J.M."/>
        </authorList>
    </citation>
    <scope>NUCLEOTIDE SEQUENCE [LARGE SCALE GENOMIC DNA]</scope>
    <source>
        <strain evidence="8 9">KB5</strain>
    </source>
</reference>
<evidence type="ECO:0000313" key="8">
    <source>
        <dbReference type="EMBL" id="OAK64486.1"/>
    </source>
</evidence>
<dbReference type="InterPro" id="IPR025700">
    <property type="entry name" value="Lys/Orn_oxygenase"/>
</dbReference>
<dbReference type="Proteomes" id="UP000077852">
    <property type="component" value="Unassembled WGS sequence"/>
</dbReference>
<dbReference type="PANTHER" id="PTHR42802:SF1">
    <property type="entry name" value="L-ORNITHINE N(5)-MONOOXYGENASE"/>
    <property type="match status" value="1"/>
</dbReference>
<dbReference type="EMBL" id="LVHG01000037">
    <property type="protein sequence ID" value="OAK64486.1"/>
    <property type="molecule type" value="Genomic_DNA"/>
</dbReference>
<sequence>MDLTSSSSPFDLIGIGVGPFNLGLACLLEPVPSASAKFFETKDRFDWHPGLLMEDCLLQVPFLADLVSMVDPCSRFSYLNYLHQQGRLYRFYFYENFHTPRADYNRYCRWASEQLSSIEFSSTVVDVALQGSLFCVSVKNSVTGQVSTHLAKNLVLGVGTTPHWPAAARSFQNNGDCLHSADYLFAKRRLQSRKSITVVGGGQSAAEVFLDLLDDQSAHGYKLQWVSRSSGFFPMEYSKLGLEHFSPDYIDYFHSFPQQHRDAMRAKQGNWYKGISFSTIKDIYDRLYKRSMESSPDAVLQARSELKDMERVSDGLRLRFRHLDQDKIFEVSSDAVVLATGYQYAFPACLENLRDAIRMDPGGRPEIRRDYSMVTDEMTGRIFVQNGEIHSHGIGAQDLGLGPYRSATIVNSLLGREHYALSTRNVFQSFGIADTFIPHHELSR</sequence>